<dbReference type="EMBL" id="FTPS01000001">
    <property type="protein sequence ID" value="SIT80625.1"/>
    <property type="molecule type" value="Genomic_DNA"/>
</dbReference>
<dbReference type="AlphaFoldDB" id="A0A1R3WRK3"/>
<dbReference type="SUPFAM" id="SSF51294">
    <property type="entry name" value="Hedgehog/intein (Hint) domain"/>
    <property type="match status" value="1"/>
</dbReference>
<evidence type="ECO:0000259" key="2">
    <source>
        <dbReference type="Pfam" id="PF13403"/>
    </source>
</evidence>
<organism evidence="3 4">
    <name type="scientific">Pontibaca methylaminivorans</name>
    <dbReference type="NCBI Taxonomy" id="515897"/>
    <lineage>
        <taxon>Bacteria</taxon>
        <taxon>Pseudomonadati</taxon>
        <taxon>Pseudomonadota</taxon>
        <taxon>Alphaproteobacteria</taxon>
        <taxon>Rhodobacterales</taxon>
        <taxon>Roseobacteraceae</taxon>
        <taxon>Pontibaca</taxon>
    </lineage>
</organism>
<dbReference type="RefSeq" id="WP_076648868.1">
    <property type="nucleotide sequence ID" value="NZ_FTPS01000001.1"/>
</dbReference>
<dbReference type="STRING" id="515897.SAMN05421849_1345"/>
<dbReference type="OrthoDB" id="6305173at2"/>
<dbReference type="Gene3D" id="2.170.16.10">
    <property type="entry name" value="Hedgehog/Intein (Hint) domain"/>
    <property type="match status" value="1"/>
</dbReference>
<feature type="region of interest" description="Disordered" evidence="1">
    <location>
        <begin position="1"/>
        <end position="20"/>
    </location>
</feature>
<keyword evidence="4" id="KW-1185">Reference proteome</keyword>
<gene>
    <name evidence="3" type="ORF">SAMN05421849_1345</name>
</gene>
<sequence length="341" mass="37063">MGFHTNYDIRDVGTDTTNPSGDNDIWKATLDLRLSDANEITGDFNVFNQGHDTGDAGNITYEFSGIGFSAYGADGPEANNNMIAADNWPFGTLTTNSADGTYTFVADWDAVLASGYDQLAYFHVTPIRNGVRGETDGVYINLLICVARGTRIATPDGEVPVESLAVGDLVDTVDGPAQAVRWIGSRRVGGAELAARPHLRPVRIRAGALGENRPARDLLVSPQHRVLLGGWRAELLFGENEVLAPAKALVNDETIRIDAAAEEVEYFHILFDTHQIMLTEGLPTESFHPQEYSLNALDRAVRDEILSLFPALADVRGQGKAARRSLRPWEARMLLDGAAEA</sequence>
<proteinExistence type="predicted"/>
<accession>A0A1R3WRK3</accession>
<name>A0A1R3WRK3_9RHOB</name>
<dbReference type="GO" id="GO:0016539">
    <property type="term" value="P:intein-mediated protein splicing"/>
    <property type="evidence" value="ECO:0007669"/>
    <property type="project" value="InterPro"/>
</dbReference>
<dbReference type="Proteomes" id="UP000192455">
    <property type="component" value="Unassembled WGS sequence"/>
</dbReference>
<evidence type="ECO:0000313" key="3">
    <source>
        <dbReference type="EMBL" id="SIT80625.1"/>
    </source>
</evidence>
<evidence type="ECO:0000256" key="1">
    <source>
        <dbReference type="SAM" id="MobiDB-lite"/>
    </source>
</evidence>
<feature type="domain" description="Hedgehog/Intein (Hint)" evidence="2">
    <location>
        <begin position="144"/>
        <end position="290"/>
    </location>
</feature>
<dbReference type="InterPro" id="IPR028992">
    <property type="entry name" value="Hedgehog/Intein_dom"/>
</dbReference>
<dbReference type="InterPro" id="IPR036844">
    <property type="entry name" value="Hint_dom_sf"/>
</dbReference>
<protein>
    <submittedName>
        <fullName evidence="3">Hint domain-containing protein</fullName>
    </submittedName>
</protein>
<dbReference type="InterPro" id="IPR006141">
    <property type="entry name" value="Intein_N"/>
</dbReference>
<evidence type="ECO:0000313" key="4">
    <source>
        <dbReference type="Proteomes" id="UP000192455"/>
    </source>
</evidence>
<dbReference type="Pfam" id="PF13403">
    <property type="entry name" value="Hint_2"/>
    <property type="match status" value="1"/>
</dbReference>
<reference evidence="3 4" key="1">
    <citation type="submission" date="2017-01" db="EMBL/GenBank/DDBJ databases">
        <authorList>
            <person name="Mah S.A."/>
            <person name="Swanson W.J."/>
            <person name="Moy G.W."/>
            <person name="Vacquier V.D."/>
        </authorList>
    </citation>
    <scope>NUCLEOTIDE SEQUENCE [LARGE SCALE GENOMIC DNA]</scope>
    <source>
        <strain evidence="3 4">DSM 21219</strain>
    </source>
</reference>
<dbReference type="PROSITE" id="PS50817">
    <property type="entry name" value="INTEIN_N_TER"/>
    <property type="match status" value="1"/>
</dbReference>